<dbReference type="EMBL" id="KX756572">
    <property type="protein sequence ID" value="AOT25408.1"/>
    <property type="molecule type" value="Genomic_DNA"/>
</dbReference>
<dbReference type="Proteomes" id="UP000223770">
    <property type="component" value="Segment"/>
</dbReference>
<dbReference type="Pfam" id="PF11123">
    <property type="entry name" value="DNA_Packaging_2"/>
    <property type="match status" value="1"/>
</dbReference>
<protein>
    <submittedName>
        <fullName evidence="1">Putative DNA maturase A</fullName>
    </submittedName>
</protein>
<name>A0A1W5P537_9CAUD</name>
<evidence type="ECO:0000313" key="1">
    <source>
        <dbReference type="EMBL" id="AOT25408.1"/>
    </source>
</evidence>
<dbReference type="InterPro" id="IPR024345">
    <property type="entry name" value="DNA_matur_Phage_T7-like"/>
</dbReference>
<organism evidence="1 2">
    <name type="scientific">Pectobacterium phage PP2</name>
    <dbReference type="NCBI Taxonomy" id="1897743"/>
    <lineage>
        <taxon>Viruses</taxon>
        <taxon>Duplodnaviria</taxon>
        <taxon>Heunggongvirae</taxon>
        <taxon>Uroviricota</taxon>
        <taxon>Caudoviricetes</taxon>
        <taxon>Autographivirales</taxon>
        <taxon>Autonotataviridae</taxon>
        <taxon>Melnykvirinae</taxon>
        <taxon>Wanjuvirus</taxon>
        <taxon>Wanjuvirus PP2</taxon>
    </lineage>
</organism>
<sequence>MDREEEFEDELDADAQLEREAKLVAFKALLASMDNEDLAKLLLNKSLIKLAVLLEEDMATAADFNVIRAILKDNKIGIVPTRTNAMGALKAQLDKRSKENQSSKGVIPVDELDKVDLDDFVQRH</sequence>
<reference evidence="1 2" key="1">
    <citation type="journal article" date="2017" name="Arch. Virol.">
        <title>Genomic characterization of bacteriophage vB_PcaP_PP2 infecting Pectobacterium carotovorum subsp. carotovorum, a new member of a proposed genus in the subfamily Autographivirinae.</title>
        <authorList>
            <person name="Lim J.A."/>
            <person name="Heu S."/>
            <person name="Park J."/>
            <person name="Roh E."/>
        </authorList>
    </citation>
    <scope>NUCLEOTIDE SEQUENCE [LARGE SCALE GENOMIC DNA]</scope>
</reference>
<evidence type="ECO:0000313" key="2">
    <source>
        <dbReference type="Proteomes" id="UP000223770"/>
    </source>
</evidence>
<proteinExistence type="predicted"/>
<accession>A0A1W5P537</accession>
<keyword evidence="2" id="KW-1185">Reference proteome</keyword>
<gene>
    <name evidence="1" type="ORF">PP2_042</name>
</gene>